<keyword evidence="1" id="KW-0472">Membrane</keyword>
<keyword evidence="1" id="KW-1133">Transmembrane helix</keyword>
<evidence type="ECO:0000313" key="3">
    <source>
        <dbReference type="EMBL" id="KIY74282.1"/>
    </source>
</evidence>
<keyword evidence="1" id="KW-0812">Transmembrane</keyword>
<feature type="domain" description="Methyltransferase" evidence="2">
    <location>
        <begin position="110"/>
        <end position="213"/>
    </location>
</feature>
<evidence type="ECO:0000313" key="4">
    <source>
        <dbReference type="Proteomes" id="UP000054007"/>
    </source>
</evidence>
<dbReference type="EMBL" id="KN880431">
    <property type="protein sequence ID" value="KIY74282.1"/>
    <property type="molecule type" value="Genomic_DNA"/>
</dbReference>
<organism evidence="3 4">
    <name type="scientific">Cylindrobasidium torrendii FP15055 ss-10</name>
    <dbReference type="NCBI Taxonomy" id="1314674"/>
    <lineage>
        <taxon>Eukaryota</taxon>
        <taxon>Fungi</taxon>
        <taxon>Dikarya</taxon>
        <taxon>Basidiomycota</taxon>
        <taxon>Agaricomycotina</taxon>
        <taxon>Agaricomycetes</taxon>
        <taxon>Agaricomycetidae</taxon>
        <taxon>Agaricales</taxon>
        <taxon>Marasmiineae</taxon>
        <taxon>Physalacriaceae</taxon>
        <taxon>Cylindrobasidium</taxon>
    </lineage>
</organism>
<dbReference type="Pfam" id="PF13649">
    <property type="entry name" value="Methyltransf_25"/>
    <property type="match status" value="1"/>
</dbReference>
<dbReference type="Gene3D" id="3.40.50.150">
    <property type="entry name" value="Vaccinia Virus protein VP39"/>
    <property type="match status" value="1"/>
</dbReference>
<dbReference type="GO" id="GO:0008168">
    <property type="term" value="F:methyltransferase activity"/>
    <property type="evidence" value="ECO:0007669"/>
    <property type="project" value="UniProtKB-KW"/>
</dbReference>
<dbReference type="AlphaFoldDB" id="A0A0D7BV53"/>
<sequence length="771" mass="87946">MAFSSLSSVSIKWDWTTQGVVLVGVIWILALLALGTFTPQLRFIWHCFLAPIGASDQKSRLDKFYEGQAQVYDSTRNGLLRGRNTMLNLSAAHLRELRKQSSGKRLVWIDIGGGTGWNIEQMDKHFPISEFDHVYLIDLCGPLLQVARTRFARRGWKNVTVLCQDATEFCLPEWSEKGMPSEGSVSFVTMSYSLSMIPNYYALLDRIEHVLDPAHGLLGVADFYTAGKQPSLHEKAIGGVSKEVGWVSRWFWQIWFDFDHVSLSPARRAYLEYRFGTVKSYNGRNRFILPFIVRIPYYVWIGRPRSCDVSRFCHAFEVEGGNIIGNCSPTTPFKTVATVEVDVPKLEIGESALALPTVPGSTKPSGIAIIDVTPPLSSFHYQVQNRWRLPYYDNPIHKDFRTFIYSFTWEDPMEDMKHLRLSSQDSMFVITSAGDNALHYAVNARPKRIHCVDMNPCQGHLLELKLACVRSLGYDDFFLLFGCGRHSNFRQLLDSKIAPHLSSVAYQFWHINADAFASGFYLQGYSGWALRFAQFVFKIAGVSQRVVEMCQSENLEDQVRIWRDHLRPVLLNPIVVELLKSPVFCWNALGVPMNQRQMLLDEGGVYQYVVDTLDPVVSTYLLRTDNYFYLLALMGHYTSESCPAYLTRAGFETLKAQDGACLDSFRLHTEPIVNVLRGLAVQSLTRSLVMDHLDWFVPGDRGAEEEVIELRRATAQGGMVFWRSASRVPWYNEVFKRHGFRVEPVSIRQTGAQRPIDRVNMYASFWKAKKI</sequence>
<protein>
    <submittedName>
        <fullName evidence="3">S-adenosyl-L-methionine-dependent methyltransferase</fullName>
    </submittedName>
</protein>
<dbReference type="InterPro" id="IPR041698">
    <property type="entry name" value="Methyltransf_25"/>
</dbReference>
<dbReference type="PANTHER" id="PTHR47473">
    <property type="entry name" value="BTA1P"/>
    <property type="match status" value="1"/>
</dbReference>
<dbReference type="OrthoDB" id="10253390at2759"/>
<dbReference type="SUPFAM" id="SSF53335">
    <property type="entry name" value="S-adenosyl-L-methionine-dependent methyltransferases"/>
    <property type="match status" value="1"/>
</dbReference>
<keyword evidence="3" id="KW-0808">Transferase</keyword>
<evidence type="ECO:0000259" key="2">
    <source>
        <dbReference type="Pfam" id="PF13649"/>
    </source>
</evidence>
<keyword evidence="3" id="KW-0489">Methyltransferase</keyword>
<reference evidence="3 4" key="1">
    <citation type="journal article" date="2015" name="Fungal Genet. Biol.">
        <title>Evolution of novel wood decay mechanisms in Agaricales revealed by the genome sequences of Fistulina hepatica and Cylindrobasidium torrendii.</title>
        <authorList>
            <person name="Floudas D."/>
            <person name="Held B.W."/>
            <person name="Riley R."/>
            <person name="Nagy L.G."/>
            <person name="Koehler G."/>
            <person name="Ransdell A.S."/>
            <person name="Younus H."/>
            <person name="Chow J."/>
            <person name="Chiniquy J."/>
            <person name="Lipzen A."/>
            <person name="Tritt A."/>
            <person name="Sun H."/>
            <person name="Haridas S."/>
            <person name="LaButti K."/>
            <person name="Ohm R.A."/>
            <person name="Kues U."/>
            <person name="Blanchette R.A."/>
            <person name="Grigoriev I.V."/>
            <person name="Minto R.E."/>
            <person name="Hibbett D.S."/>
        </authorList>
    </citation>
    <scope>NUCLEOTIDE SEQUENCE [LARGE SCALE GENOMIC DNA]</scope>
    <source>
        <strain evidence="3 4">FP15055 ss-10</strain>
    </source>
</reference>
<feature type="transmembrane region" description="Helical" evidence="1">
    <location>
        <begin position="20"/>
        <end position="38"/>
    </location>
</feature>
<proteinExistence type="predicted"/>
<gene>
    <name evidence="3" type="ORF">CYLTODRAFT_448044</name>
</gene>
<dbReference type="PANTHER" id="PTHR47473:SF1">
    <property type="entry name" value="METHYLTRANSFERASE DOMAIN-CONTAINING PROTEIN"/>
    <property type="match status" value="1"/>
</dbReference>
<dbReference type="CDD" id="cd02440">
    <property type="entry name" value="AdoMet_MTases"/>
    <property type="match status" value="1"/>
</dbReference>
<accession>A0A0D7BV53</accession>
<dbReference type="STRING" id="1314674.A0A0D7BV53"/>
<keyword evidence="4" id="KW-1185">Reference proteome</keyword>
<dbReference type="GO" id="GO:0032259">
    <property type="term" value="P:methylation"/>
    <property type="evidence" value="ECO:0007669"/>
    <property type="project" value="UniProtKB-KW"/>
</dbReference>
<dbReference type="InterPro" id="IPR021829">
    <property type="entry name" value="DUF3419"/>
</dbReference>
<name>A0A0D7BV53_9AGAR</name>
<evidence type="ECO:0000256" key="1">
    <source>
        <dbReference type="SAM" id="Phobius"/>
    </source>
</evidence>
<dbReference type="Pfam" id="PF11899">
    <property type="entry name" value="DUF3419"/>
    <property type="match status" value="1"/>
</dbReference>
<dbReference type="InterPro" id="IPR029063">
    <property type="entry name" value="SAM-dependent_MTases_sf"/>
</dbReference>
<dbReference type="Proteomes" id="UP000054007">
    <property type="component" value="Unassembled WGS sequence"/>
</dbReference>